<dbReference type="EMBL" id="NIZV01000388">
    <property type="protein sequence ID" value="RSL92276.1"/>
    <property type="molecule type" value="Genomic_DNA"/>
</dbReference>
<dbReference type="Proteomes" id="UP000288429">
    <property type="component" value="Unassembled WGS sequence"/>
</dbReference>
<evidence type="ECO:0000313" key="4">
    <source>
        <dbReference type="Proteomes" id="UP000288429"/>
    </source>
</evidence>
<name>A0A428SR73_9HYPO</name>
<evidence type="ECO:0000313" key="3">
    <source>
        <dbReference type="EMBL" id="RSL92276.1"/>
    </source>
</evidence>
<organism evidence="3 4">
    <name type="scientific">Fusarium ambrosium</name>
    <dbReference type="NCBI Taxonomy" id="131363"/>
    <lineage>
        <taxon>Eukaryota</taxon>
        <taxon>Fungi</taxon>
        <taxon>Dikarya</taxon>
        <taxon>Ascomycota</taxon>
        <taxon>Pezizomycotina</taxon>
        <taxon>Sordariomycetes</taxon>
        <taxon>Hypocreomycetidae</taxon>
        <taxon>Hypocreales</taxon>
        <taxon>Nectriaceae</taxon>
        <taxon>Fusarium</taxon>
        <taxon>Fusarium solani species complex</taxon>
    </lineage>
</organism>
<protein>
    <recommendedName>
        <fullName evidence="2">Oxidoreductase acuF-like C2H2 type zinc-finger domain-containing protein</fullName>
    </recommendedName>
</protein>
<dbReference type="Pfam" id="PF26082">
    <property type="entry name" value="zf-C2H2_AcuF"/>
    <property type="match status" value="1"/>
</dbReference>
<evidence type="ECO:0000256" key="1">
    <source>
        <dbReference type="SAM" id="MobiDB-lite"/>
    </source>
</evidence>
<sequence length="543" mass="59913">MEETVESHARRCLQLFSKAVDASKASTDDPPAYFNRGVRDEQTRFKVWSGNIAAHRTGTGSLDHRLRDSSNIRNQVVNLLRDLSGLLEDAIAIVTGEETSWDQLSGDEDAVLGEDAEDSDSPDTELEQISIDVTDAVNCLLRLSVAIRDPAPHDRFVISDSADTSHYEQFDIQHVCSKFGSIDSGLAERLGKAITRRRQFFKYREDNRIGDGETAVSSLLEGKLGASRISGLPVPEDNCSDSEISQTSYASSAGDVEQRCVPPLPTEASEGPFECPFCYMMIAVADESSWNVNLNSAQQYQSHVGRHQEQLALFALPDLESDDEFDLYDDDLSDFESIEAGSDNDLLSPYPNANTVRSDSFEADQNQHAPIEEPPSTSSALEIPDHPEVPNYGRRNEYFVPRDDIDQEVIATDICHHLGKDAIVRPGQYMSNTAILRRISRVTHTARPKLLGVPTVFLSTLVLPLVPLPALRVRDTQIRINLANTLGTSGSRSRLIQATFITKRTAHSPATEDNKMILFHGRMSLSPITPNDGASNSQKALLT</sequence>
<evidence type="ECO:0000259" key="2">
    <source>
        <dbReference type="Pfam" id="PF26082"/>
    </source>
</evidence>
<keyword evidence="4" id="KW-1185">Reference proteome</keyword>
<dbReference type="AlphaFoldDB" id="A0A428SR73"/>
<dbReference type="PANTHER" id="PTHR35391">
    <property type="entry name" value="C2H2-TYPE DOMAIN-CONTAINING PROTEIN-RELATED"/>
    <property type="match status" value="1"/>
</dbReference>
<dbReference type="PANTHER" id="PTHR35391:SF7">
    <property type="entry name" value="C2H2-TYPE DOMAIN-CONTAINING PROTEIN"/>
    <property type="match status" value="1"/>
</dbReference>
<accession>A0A428SR73</accession>
<feature type="region of interest" description="Disordered" evidence="1">
    <location>
        <begin position="362"/>
        <end position="384"/>
    </location>
</feature>
<reference evidence="3 4" key="1">
    <citation type="submission" date="2017-06" db="EMBL/GenBank/DDBJ databases">
        <title>Cmopartive genomic analysis of Ambrosia Fusariam Clade fungi.</title>
        <authorList>
            <person name="Stajich J.E."/>
            <person name="Carrillo J."/>
            <person name="Kijimoto T."/>
            <person name="Eskalen A."/>
            <person name="O'Donnell K."/>
            <person name="Kasson M."/>
        </authorList>
    </citation>
    <scope>NUCLEOTIDE SEQUENCE [LARGE SCALE GENOMIC DNA]</scope>
    <source>
        <strain evidence="3 4">NRRL 20438</strain>
    </source>
</reference>
<comment type="caution">
    <text evidence="3">The sequence shown here is derived from an EMBL/GenBank/DDBJ whole genome shotgun (WGS) entry which is preliminary data.</text>
</comment>
<feature type="domain" description="Oxidoreductase acuF-like C2H2 type zinc-finger" evidence="2">
    <location>
        <begin position="271"/>
        <end position="290"/>
    </location>
</feature>
<dbReference type="InterPro" id="IPR058925">
    <property type="entry name" value="zf-C2H2_AcuF"/>
</dbReference>
<gene>
    <name evidence="3" type="ORF">CDV31_015232</name>
</gene>
<proteinExistence type="predicted"/>